<dbReference type="PANTHER" id="PTHR21506">
    <property type="entry name" value="COMPONENT OF OLIGOMERIC GOLGI COMPLEX 6"/>
    <property type="match status" value="1"/>
</dbReference>
<dbReference type="PANTHER" id="PTHR21506:SF0">
    <property type="entry name" value="CONSERVED OLIGOMERIC GOLGI COMPLEX SUBUNIT 6"/>
    <property type="match status" value="1"/>
</dbReference>
<evidence type="ECO:0000259" key="12">
    <source>
        <dbReference type="Pfam" id="PF06419"/>
    </source>
</evidence>
<protein>
    <recommendedName>
        <fullName evidence="3 10">Conserved oligomeric Golgi complex subunit 6</fullName>
        <shortName evidence="10">COG complex subunit 6</shortName>
    </recommendedName>
    <alternativeName>
        <fullName evidence="8 10">Component of oligomeric Golgi complex 6</fullName>
    </alternativeName>
</protein>
<evidence type="ECO:0000256" key="8">
    <source>
        <dbReference type="ARBA" id="ARBA00031348"/>
    </source>
</evidence>
<evidence type="ECO:0000256" key="3">
    <source>
        <dbReference type="ARBA" id="ARBA00020973"/>
    </source>
</evidence>
<evidence type="ECO:0000256" key="2">
    <source>
        <dbReference type="ARBA" id="ARBA00011023"/>
    </source>
</evidence>
<name>A0ABR4NRD0_9SACH</name>
<evidence type="ECO:0000256" key="6">
    <source>
        <dbReference type="ARBA" id="ARBA00023034"/>
    </source>
</evidence>
<evidence type="ECO:0000256" key="9">
    <source>
        <dbReference type="ARBA" id="ARBA00043873"/>
    </source>
</evidence>
<feature type="compositionally biased region" description="Polar residues" evidence="11">
    <location>
        <begin position="107"/>
        <end position="126"/>
    </location>
</feature>
<comment type="subcellular location">
    <subcellularLocation>
        <location evidence="1 10">Golgi apparatus membrane</location>
        <topology evidence="1 10">Peripheral membrane protein</topology>
    </subcellularLocation>
</comment>
<comment type="function">
    <text evidence="10">Acts as component of the peripheral membrane COG complex that is involved in intra-Golgi protein trafficking. COG is located at the cis-Golgi, and regulates tethering of retrograde intra-Golgi vesicles and possibly a number of other membrane trafficking events.</text>
</comment>
<keyword evidence="6 10" id="KW-0333">Golgi apparatus</keyword>
<evidence type="ECO:0000256" key="7">
    <source>
        <dbReference type="ARBA" id="ARBA00023136"/>
    </source>
</evidence>
<dbReference type="InterPro" id="IPR048368">
    <property type="entry name" value="COG6_N"/>
</dbReference>
<evidence type="ECO:0000313" key="15">
    <source>
        <dbReference type="Proteomes" id="UP001623330"/>
    </source>
</evidence>
<evidence type="ECO:0000256" key="11">
    <source>
        <dbReference type="SAM" id="MobiDB-lite"/>
    </source>
</evidence>
<dbReference type="InterPro" id="IPR010490">
    <property type="entry name" value="COG6"/>
</dbReference>
<comment type="subunit">
    <text evidence="10">Component of the conserved oligomeric Golgi complex.</text>
</comment>
<proteinExistence type="inferred from homology"/>
<dbReference type="Pfam" id="PF06419">
    <property type="entry name" value="COG6_N"/>
    <property type="match status" value="1"/>
</dbReference>
<reference evidence="14 15" key="1">
    <citation type="submission" date="2024-05" db="EMBL/GenBank/DDBJ databases">
        <title>Long read based assembly of the Candida bracarensis genome reveals expanded adhesin content.</title>
        <authorList>
            <person name="Marcet-Houben M."/>
            <person name="Ksiezopolska E."/>
            <person name="Gabaldon T."/>
        </authorList>
    </citation>
    <scope>NUCLEOTIDE SEQUENCE [LARGE SCALE GENOMIC DNA]</scope>
    <source>
        <strain evidence="14 15">CBM6</strain>
    </source>
</reference>
<feature type="domain" description="Conserved Oligomeric Golgi complex subunit 6 C-terminal" evidence="13">
    <location>
        <begin position="324"/>
        <end position="834"/>
    </location>
</feature>
<comment type="function">
    <text evidence="9">Acts as a component of the peripheral membrane COG complex that is involved in intra-Golgi protein trafficking. COG is located at the cis-Golgi, and regulates tethering of retrograde intra-Golgi vesicles and possibly a number of other membrane trafficking events.</text>
</comment>
<evidence type="ECO:0000256" key="1">
    <source>
        <dbReference type="ARBA" id="ARBA00004395"/>
    </source>
</evidence>
<organism evidence="14 15">
    <name type="scientific">Nakaseomyces bracarensis</name>
    <dbReference type="NCBI Taxonomy" id="273131"/>
    <lineage>
        <taxon>Eukaryota</taxon>
        <taxon>Fungi</taxon>
        <taxon>Dikarya</taxon>
        <taxon>Ascomycota</taxon>
        <taxon>Saccharomycotina</taxon>
        <taxon>Saccharomycetes</taxon>
        <taxon>Saccharomycetales</taxon>
        <taxon>Saccharomycetaceae</taxon>
        <taxon>Nakaseomyces</taxon>
    </lineage>
</organism>
<dbReference type="InterPro" id="IPR048369">
    <property type="entry name" value="COG6_C"/>
</dbReference>
<feature type="region of interest" description="Disordered" evidence="11">
    <location>
        <begin position="11"/>
        <end position="30"/>
    </location>
</feature>
<dbReference type="SMART" id="SM01087">
    <property type="entry name" value="COG6"/>
    <property type="match status" value="1"/>
</dbReference>
<keyword evidence="15" id="KW-1185">Reference proteome</keyword>
<comment type="similarity">
    <text evidence="2 10">Belongs to the COG6 family.</text>
</comment>
<evidence type="ECO:0000256" key="5">
    <source>
        <dbReference type="ARBA" id="ARBA00022927"/>
    </source>
</evidence>
<evidence type="ECO:0000256" key="10">
    <source>
        <dbReference type="RuleBase" id="RU365075"/>
    </source>
</evidence>
<feature type="region of interest" description="Disordered" evidence="11">
    <location>
        <begin position="107"/>
        <end position="130"/>
    </location>
</feature>
<feature type="domain" description="Conserved oligomeric complex COG6 N-terminal" evidence="12">
    <location>
        <begin position="194"/>
        <end position="293"/>
    </location>
</feature>
<gene>
    <name evidence="14" type="ORF">RNJ44_01258</name>
</gene>
<dbReference type="EMBL" id="JBEVYD010000009">
    <property type="protein sequence ID" value="KAL3230809.1"/>
    <property type="molecule type" value="Genomic_DNA"/>
</dbReference>
<evidence type="ECO:0000313" key="14">
    <source>
        <dbReference type="EMBL" id="KAL3230809.1"/>
    </source>
</evidence>
<evidence type="ECO:0000256" key="4">
    <source>
        <dbReference type="ARBA" id="ARBA00022448"/>
    </source>
</evidence>
<keyword evidence="4 10" id="KW-0813">Transport</keyword>
<dbReference type="Pfam" id="PF20653">
    <property type="entry name" value="COG6_C"/>
    <property type="match status" value="1"/>
</dbReference>
<sequence length="838" mass="95746">MEFIDYQTFESAADNNPDSSDGHGNVQLPEPVSRLNISSFTLDYKPLKENFKLPSIISNVEASLLQGPSAKDSDFTAPQKLKKDMSNMYEKMSVYADLSIQNFRGNASETANKNSTPAIKSSNPSTIEPIPVDQEKSSQVLAKKLSKVLNEYDVNSYQHTIKLRKSLKILENNRDKLSINEDKLISPDYKGTLARKSLRTDLETQLLKDHVMVLEDFKPIVRRIKRLAGPVQQIENLGDKILADNTNLSSKEFVTKIEEYRKKTQQLALKKYLLASLKVKFTLSQVEDDLVENGPVNEEIFDIINKLIRIKEHATYLLALPNSNSGSVLISKANRTMDMINKKIFNFLIDYMYNFESNSSIGNKNALYTEDQSVAIFQKGLVYLSNDLQYYDEFIKRITTMRSKSLLDEFLSQFDMNSKASKAIVLSAHDPVRYIGDVLATVHSMIANEVDFVKSLFKFRDSNMEGVSDILGGKNSEFFDGLDIKLVNDIVQYLSNSCKIRIEQVIRFEENRKTNYNIVQLLDLYVLMFEKKGILANNPLITNLINLRQLSSEKIIESLSNFTESIKEENVASADLMAPEWVSTYLSMLVELFDEVEGDVNGSSSENNSSDGNYLFPYKVLQKLIEEPFFGILLKQLKKSYPLATKKEDVRIKLLTQQINCFETINFRIQPYSLSIFSYDSDCKSLLQKFELTLNDSIERLQKLQISQLFEKTGLNLYNNLINMIFPIDSIQDELDYDMYLSLADNSLMSLENVEKNVHEKLNEYLPQALPDLQDNLLFKLTSPSIADNICETCFASLSKFYSAFRNILRHIYPDDVEKVELILNFSVTEFKTLTGVE</sequence>
<evidence type="ECO:0000259" key="13">
    <source>
        <dbReference type="Pfam" id="PF20653"/>
    </source>
</evidence>
<keyword evidence="7 10" id="KW-0472">Membrane</keyword>
<keyword evidence="5 10" id="KW-0653">Protein transport</keyword>
<comment type="caution">
    <text evidence="14">The sequence shown here is derived from an EMBL/GenBank/DDBJ whole genome shotgun (WGS) entry which is preliminary data.</text>
</comment>
<dbReference type="Proteomes" id="UP001623330">
    <property type="component" value="Unassembled WGS sequence"/>
</dbReference>
<accession>A0ABR4NRD0</accession>